<feature type="transmembrane region" description="Helical" evidence="4">
    <location>
        <begin position="202"/>
        <end position="220"/>
    </location>
</feature>
<gene>
    <name evidence="6" type="ORF">SAMN02745165_03721</name>
</gene>
<feature type="transmembrane region" description="Helical" evidence="4">
    <location>
        <begin position="161"/>
        <end position="181"/>
    </location>
</feature>
<feature type="transmembrane region" description="Helical" evidence="4">
    <location>
        <begin position="131"/>
        <end position="149"/>
    </location>
</feature>
<evidence type="ECO:0000256" key="2">
    <source>
        <dbReference type="ARBA" id="ARBA00022989"/>
    </source>
</evidence>
<dbReference type="GO" id="GO:0022857">
    <property type="term" value="F:transmembrane transporter activity"/>
    <property type="evidence" value="ECO:0007669"/>
    <property type="project" value="InterPro"/>
</dbReference>
<dbReference type="InterPro" id="IPR020846">
    <property type="entry name" value="MFS_dom"/>
</dbReference>
<feature type="domain" description="Major facilitator superfamily (MFS) profile" evidence="5">
    <location>
        <begin position="199"/>
        <end position="407"/>
    </location>
</feature>
<dbReference type="InterPro" id="IPR047200">
    <property type="entry name" value="MFS_YcaD-like"/>
</dbReference>
<feature type="transmembrane region" description="Helical" evidence="4">
    <location>
        <begin position="98"/>
        <end position="119"/>
    </location>
</feature>
<dbReference type="STRING" id="1122189.SAMN02745165_03721"/>
<dbReference type="PANTHER" id="PTHR23521">
    <property type="entry name" value="TRANSPORTER MFS SUPERFAMILY"/>
    <property type="match status" value="1"/>
</dbReference>
<evidence type="ECO:0000313" key="6">
    <source>
        <dbReference type="EMBL" id="SHJ99796.1"/>
    </source>
</evidence>
<dbReference type="Pfam" id="PF07690">
    <property type="entry name" value="MFS_1"/>
    <property type="match status" value="1"/>
</dbReference>
<feature type="transmembrane region" description="Helical" evidence="4">
    <location>
        <begin position="74"/>
        <end position="92"/>
    </location>
</feature>
<dbReference type="PANTHER" id="PTHR23521:SF3">
    <property type="entry name" value="MFS TRANSPORTER"/>
    <property type="match status" value="1"/>
</dbReference>
<feature type="transmembrane region" description="Helical" evidence="4">
    <location>
        <begin position="265"/>
        <end position="282"/>
    </location>
</feature>
<dbReference type="InterPro" id="IPR036259">
    <property type="entry name" value="MFS_trans_sf"/>
</dbReference>
<dbReference type="Proteomes" id="UP000184171">
    <property type="component" value="Unassembled WGS sequence"/>
</dbReference>
<name>A0A1M6NVR2_MALRU</name>
<dbReference type="InterPro" id="IPR011701">
    <property type="entry name" value="MFS"/>
</dbReference>
<feature type="transmembrane region" description="Helical" evidence="4">
    <location>
        <begin position="232"/>
        <end position="253"/>
    </location>
</feature>
<protein>
    <submittedName>
        <fullName evidence="6">Predicted arabinose efflux permease, MFS family</fullName>
    </submittedName>
</protein>
<proteinExistence type="predicted"/>
<dbReference type="EMBL" id="FQZT01000035">
    <property type="protein sequence ID" value="SHJ99796.1"/>
    <property type="molecule type" value="Genomic_DNA"/>
</dbReference>
<reference evidence="6 7" key="1">
    <citation type="submission" date="2016-11" db="EMBL/GenBank/DDBJ databases">
        <authorList>
            <person name="Jaros S."/>
            <person name="Januszkiewicz K."/>
            <person name="Wedrychowicz H."/>
        </authorList>
    </citation>
    <scope>NUCLEOTIDE SEQUENCE [LARGE SCALE GENOMIC DNA]</scope>
    <source>
        <strain evidence="6 7">DSM 5091</strain>
    </source>
</reference>
<feature type="transmembrane region" description="Helical" evidence="4">
    <location>
        <begin position="288"/>
        <end position="310"/>
    </location>
</feature>
<keyword evidence="2 4" id="KW-1133">Transmembrane helix</keyword>
<feature type="transmembrane region" description="Helical" evidence="4">
    <location>
        <begin position="46"/>
        <end position="65"/>
    </location>
</feature>
<evidence type="ECO:0000259" key="5">
    <source>
        <dbReference type="PROSITE" id="PS50850"/>
    </source>
</evidence>
<evidence type="ECO:0000256" key="4">
    <source>
        <dbReference type="SAM" id="Phobius"/>
    </source>
</evidence>
<feature type="transmembrane region" description="Helical" evidence="4">
    <location>
        <begin position="322"/>
        <end position="351"/>
    </location>
</feature>
<organism evidence="6 7">
    <name type="scientific">Malonomonas rubra DSM 5091</name>
    <dbReference type="NCBI Taxonomy" id="1122189"/>
    <lineage>
        <taxon>Bacteria</taxon>
        <taxon>Pseudomonadati</taxon>
        <taxon>Thermodesulfobacteriota</taxon>
        <taxon>Desulfuromonadia</taxon>
        <taxon>Desulfuromonadales</taxon>
        <taxon>Geopsychrobacteraceae</taxon>
        <taxon>Malonomonas</taxon>
    </lineage>
</organism>
<dbReference type="OrthoDB" id="9797524at2"/>
<keyword evidence="3 4" id="KW-0472">Membrane</keyword>
<evidence type="ECO:0000256" key="1">
    <source>
        <dbReference type="ARBA" id="ARBA00022692"/>
    </source>
</evidence>
<dbReference type="SUPFAM" id="SSF103473">
    <property type="entry name" value="MFS general substrate transporter"/>
    <property type="match status" value="1"/>
</dbReference>
<dbReference type="PROSITE" id="PS50850">
    <property type="entry name" value="MFS"/>
    <property type="match status" value="1"/>
</dbReference>
<feature type="transmembrane region" description="Helical" evidence="4">
    <location>
        <begin position="357"/>
        <end position="377"/>
    </location>
</feature>
<keyword evidence="1 4" id="KW-0812">Transmembrane</keyword>
<evidence type="ECO:0000256" key="3">
    <source>
        <dbReference type="ARBA" id="ARBA00023136"/>
    </source>
</evidence>
<dbReference type="GO" id="GO:0005886">
    <property type="term" value="C:plasma membrane"/>
    <property type="evidence" value="ECO:0007669"/>
    <property type="project" value="TreeGrafter"/>
</dbReference>
<dbReference type="CDD" id="cd17477">
    <property type="entry name" value="MFS_YcaD_like"/>
    <property type="match status" value="1"/>
</dbReference>
<dbReference type="RefSeq" id="WP_072910214.1">
    <property type="nucleotide sequence ID" value="NZ_FQZT01000035.1"/>
</dbReference>
<dbReference type="AlphaFoldDB" id="A0A1M6NVR2"/>
<sequence length="407" mass="44004">MVNILILFVALFASTLTLMLSVGMLGTLLGLRMTLEGFTHLQTGTVLSGFYLGLVIGSFICPSVVRRTGHIRSFAVFAAINTATALVYPMLVCPSVWFPARILSGISMMGIYMVVESWLNDQTEAQMRGRVFSVYMAICFLGLGFGQFLLNLGDIRRDQLFLIVGMLSVISLIPVSMTRSLSPKLPETTSLKLRDLSHRAPMGLLGAFTSGIIAAAFYSLAPVYASQSGMNLQNVTLFMGATIISGFLMQWPVGSLSDHFDRQKVLAVLALMIGASSIFLILTTSQEITLRLLAGSLYGGLAFTLYPISVAHTNDRIENTEIVAASAAMILFYGLGACIGPVAAALCIKIFGPDGLFILTSSTTALFLIAVCLYIYFEKPKKEKTVPFVPVPRTSPVISSLHPHVEE</sequence>
<keyword evidence="7" id="KW-1185">Reference proteome</keyword>
<evidence type="ECO:0000313" key="7">
    <source>
        <dbReference type="Proteomes" id="UP000184171"/>
    </source>
</evidence>
<dbReference type="Gene3D" id="1.20.1250.20">
    <property type="entry name" value="MFS general substrate transporter like domains"/>
    <property type="match status" value="2"/>
</dbReference>
<accession>A0A1M6NVR2</accession>